<dbReference type="EC" id="2.7.11.1" evidence="1"/>
<evidence type="ECO:0000256" key="8">
    <source>
        <dbReference type="ARBA" id="ARBA00048679"/>
    </source>
</evidence>
<keyword evidence="4" id="KW-0547">Nucleotide-binding</keyword>
<dbReference type="Pfam" id="PF01163">
    <property type="entry name" value="RIO1"/>
    <property type="match status" value="1"/>
</dbReference>
<keyword evidence="3" id="KW-0808">Transferase</keyword>
<dbReference type="EMBL" id="JBHLSV010000005">
    <property type="protein sequence ID" value="MFC0673468.1"/>
    <property type="molecule type" value="Genomic_DNA"/>
</dbReference>
<keyword evidence="2" id="KW-0723">Serine/threonine-protein kinase</keyword>
<evidence type="ECO:0000256" key="2">
    <source>
        <dbReference type="ARBA" id="ARBA00022527"/>
    </source>
</evidence>
<evidence type="ECO:0000256" key="7">
    <source>
        <dbReference type="ARBA" id="ARBA00047899"/>
    </source>
</evidence>
<dbReference type="Proteomes" id="UP001589793">
    <property type="component" value="Unassembled WGS sequence"/>
</dbReference>
<organism evidence="11 12">
    <name type="scientific">Brachybacterium hainanense</name>
    <dbReference type="NCBI Taxonomy" id="1541174"/>
    <lineage>
        <taxon>Bacteria</taxon>
        <taxon>Bacillati</taxon>
        <taxon>Actinomycetota</taxon>
        <taxon>Actinomycetes</taxon>
        <taxon>Micrococcales</taxon>
        <taxon>Dermabacteraceae</taxon>
        <taxon>Brachybacterium</taxon>
    </lineage>
</organism>
<comment type="catalytic activity">
    <reaction evidence="7">
        <text>L-threonyl-[protein] + ATP = O-phospho-L-threonyl-[protein] + ADP + H(+)</text>
        <dbReference type="Rhea" id="RHEA:46608"/>
        <dbReference type="Rhea" id="RHEA-COMP:11060"/>
        <dbReference type="Rhea" id="RHEA-COMP:11605"/>
        <dbReference type="ChEBI" id="CHEBI:15378"/>
        <dbReference type="ChEBI" id="CHEBI:30013"/>
        <dbReference type="ChEBI" id="CHEBI:30616"/>
        <dbReference type="ChEBI" id="CHEBI:61977"/>
        <dbReference type="ChEBI" id="CHEBI:456216"/>
        <dbReference type="EC" id="2.7.11.1"/>
    </reaction>
</comment>
<comment type="caution">
    <text evidence="11">The sequence shown here is derived from an EMBL/GenBank/DDBJ whole genome shotgun (WGS) entry which is preliminary data.</text>
</comment>
<feature type="region of interest" description="Disordered" evidence="9">
    <location>
        <begin position="1"/>
        <end position="27"/>
    </location>
</feature>
<evidence type="ECO:0000256" key="3">
    <source>
        <dbReference type="ARBA" id="ARBA00022679"/>
    </source>
</evidence>
<protein>
    <recommendedName>
        <fullName evidence="1">non-specific serine/threonine protein kinase</fullName>
        <ecNumber evidence="1">2.7.11.1</ecNumber>
    </recommendedName>
</protein>
<sequence length="226" mass="25132">MPDADPEPAPTGGFTPEHGFTNDTRSTKAGVEKIFSGPSGARRWSREVEALQRFAGTGYPPQLVDRSRSELRVVTRLIRGVNGAEILRAPQSTEAEGLMRSAGRVLEDLGRDGVVHGDFGPQNLLVTDEGVRVIDWEWCGALTDPDLDAFWFDFIVRYHYPHAASLLPTFWRACGHDPDPRRGRDVLLSAFGIRVAECSPGSPAIDSWRTRRDWVMQRFAELGPMT</sequence>
<evidence type="ECO:0000313" key="12">
    <source>
        <dbReference type="Proteomes" id="UP001589793"/>
    </source>
</evidence>
<evidence type="ECO:0000256" key="9">
    <source>
        <dbReference type="SAM" id="MobiDB-lite"/>
    </source>
</evidence>
<name>A0ABV6RC61_9MICO</name>
<comment type="catalytic activity">
    <reaction evidence="8">
        <text>L-seryl-[protein] + ATP = O-phospho-L-seryl-[protein] + ADP + H(+)</text>
        <dbReference type="Rhea" id="RHEA:17989"/>
        <dbReference type="Rhea" id="RHEA-COMP:9863"/>
        <dbReference type="Rhea" id="RHEA-COMP:11604"/>
        <dbReference type="ChEBI" id="CHEBI:15378"/>
        <dbReference type="ChEBI" id="CHEBI:29999"/>
        <dbReference type="ChEBI" id="CHEBI:30616"/>
        <dbReference type="ChEBI" id="CHEBI:83421"/>
        <dbReference type="ChEBI" id="CHEBI:456216"/>
        <dbReference type="EC" id="2.7.11.1"/>
    </reaction>
</comment>
<evidence type="ECO:0000256" key="4">
    <source>
        <dbReference type="ARBA" id="ARBA00022741"/>
    </source>
</evidence>
<keyword evidence="6" id="KW-0067">ATP-binding</keyword>
<dbReference type="Gene3D" id="3.90.1200.10">
    <property type="match status" value="1"/>
</dbReference>
<accession>A0ABV6RC61</accession>
<proteinExistence type="predicted"/>
<evidence type="ECO:0000256" key="5">
    <source>
        <dbReference type="ARBA" id="ARBA00022777"/>
    </source>
</evidence>
<evidence type="ECO:0000313" key="11">
    <source>
        <dbReference type="EMBL" id="MFC0673468.1"/>
    </source>
</evidence>
<evidence type="ECO:0000256" key="6">
    <source>
        <dbReference type="ARBA" id="ARBA00022840"/>
    </source>
</evidence>
<reference evidence="11 12" key="1">
    <citation type="submission" date="2024-09" db="EMBL/GenBank/DDBJ databases">
        <authorList>
            <person name="Sun Q."/>
            <person name="Mori K."/>
        </authorList>
    </citation>
    <scope>NUCLEOTIDE SEQUENCE [LARGE SCALE GENOMIC DNA]</scope>
    <source>
        <strain evidence="11 12">CICC 10874</strain>
    </source>
</reference>
<gene>
    <name evidence="11" type="ORF">ACFFF6_05815</name>
</gene>
<dbReference type="InterPro" id="IPR011009">
    <property type="entry name" value="Kinase-like_dom_sf"/>
</dbReference>
<evidence type="ECO:0000256" key="1">
    <source>
        <dbReference type="ARBA" id="ARBA00012513"/>
    </source>
</evidence>
<keyword evidence="5" id="KW-0418">Kinase</keyword>
<evidence type="ECO:0000259" key="10">
    <source>
        <dbReference type="Pfam" id="PF01163"/>
    </source>
</evidence>
<dbReference type="SUPFAM" id="SSF56112">
    <property type="entry name" value="Protein kinase-like (PK-like)"/>
    <property type="match status" value="1"/>
</dbReference>
<dbReference type="RefSeq" id="WP_376979058.1">
    <property type="nucleotide sequence ID" value="NZ_JBHLSV010000005.1"/>
</dbReference>
<keyword evidence="12" id="KW-1185">Reference proteome</keyword>
<dbReference type="InterPro" id="IPR018934">
    <property type="entry name" value="RIO_dom"/>
</dbReference>
<feature type="domain" description="RIO-type" evidence="10">
    <location>
        <begin position="45"/>
        <end position="136"/>
    </location>
</feature>